<evidence type="ECO:0000313" key="2">
    <source>
        <dbReference type="Proteomes" id="UP000198420"/>
    </source>
</evidence>
<organism evidence="1 2">
    <name type="scientific">Actinomadura mexicana</name>
    <dbReference type="NCBI Taxonomy" id="134959"/>
    <lineage>
        <taxon>Bacteria</taxon>
        <taxon>Bacillati</taxon>
        <taxon>Actinomycetota</taxon>
        <taxon>Actinomycetes</taxon>
        <taxon>Streptosporangiales</taxon>
        <taxon>Thermomonosporaceae</taxon>
        <taxon>Actinomadura</taxon>
    </lineage>
</organism>
<dbReference type="Proteomes" id="UP000198420">
    <property type="component" value="Unassembled WGS sequence"/>
</dbReference>
<dbReference type="EMBL" id="FZNP01000004">
    <property type="protein sequence ID" value="SNR55789.1"/>
    <property type="molecule type" value="Genomic_DNA"/>
</dbReference>
<evidence type="ECO:0000313" key="1">
    <source>
        <dbReference type="EMBL" id="SNR55789.1"/>
    </source>
</evidence>
<proteinExistence type="predicted"/>
<accession>A0A238XD03</accession>
<protein>
    <submittedName>
        <fullName evidence="1">Uncharacterized protein</fullName>
    </submittedName>
</protein>
<dbReference type="RefSeq" id="WP_179278808.1">
    <property type="nucleotide sequence ID" value="NZ_FZNP01000004.1"/>
</dbReference>
<sequence>MRLVMAVICSRKCGLGQVAQQGDGADRSAERAKAMDQLFPEIIQEPPAGSQSGSGCFGGL</sequence>
<gene>
    <name evidence="1" type="ORF">SAMN06265355_104132</name>
</gene>
<keyword evidence="2" id="KW-1185">Reference proteome</keyword>
<name>A0A238XD03_9ACTN</name>
<reference evidence="2" key="1">
    <citation type="submission" date="2017-06" db="EMBL/GenBank/DDBJ databases">
        <authorList>
            <person name="Varghese N."/>
            <person name="Submissions S."/>
        </authorList>
    </citation>
    <scope>NUCLEOTIDE SEQUENCE [LARGE SCALE GENOMIC DNA]</scope>
    <source>
        <strain evidence="2">DSM 44485</strain>
    </source>
</reference>
<dbReference type="AlphaFoldDB" id="A0A238XD03"/>